<organism evidence="1 2">
    <name type="scientific">Marinilactibacillus psychrotolerans</name>
    <dbReference type="NCBI Taxonomy" id="191770"/>
    <lineage>
        <taxon>Bacteria</taxon>
        <taxon>Bacillati</taxon>
        <taxon>Bacillota</taxon>
        <taxon>Bacilli</taxon>
        <taxon>Lactobacillales</taxon>
        <taxon>Carnobacteriaceae</taxon>
        <taxon>Marinilactibacillus</taxon>
    </lineage>
</organism>
<dbReference type="InterPro" id="IPR025534">
    <property type="entry name" value="DUF4420"/>
</dbReference>
<dbReference type="Proteomes" id="UP000307201">
    <property type="component" value="Unassembled WGS sequence"/>
</dbReference>
<name>A0A5R9C2H9_9LACT</name>
<sequence length="322" mass="36736">MIDEKRFSQYEKTFQDLQTQISVGNNKFRTQKIGEKVKLLAGVDGGKFAASIICSQCEIDVASTSLISVKKIYTFENETAVVFSLTDDSLLSIFITFCIDLENVISFDNKVSIIEIYNRYLYWQKMFKPETKNISESTVKGLIGELKLIEEHMIPKYGNTEAINGWMGSEKAHKDFAFKDGMWYEAKAVNTGKLTVKISSIEQLHSENIGILVIAEIEKTSSDNPQGFRLFDLLNIIKDKIDLDDVQMTFYNKVLSIGITLDVFTNPNHEANSYRYIFIKTNCFKVDASFPKLEKHNLSNAIGLVSYELIISEIENYKTDFF</sequence>
<proteinExistence type="predicted"/>
<dbReference type="RefSeq" id="WP_138472136.1">
    <property type="nucleotide sequence ID" value="NZ_VBTE01000022.1"/>
</dbReference>
<dbReference type="Pfam" id="PF14390">
    <property type="entry name" value="DUF4420"/>
    <property type="match status" value="1"/>
</dbReference>
<dbReference type="OrthoDB" id="1902020at2"/>
<comment type="caution">
    <text evidence="1">The sequence shown here is derived from an EMBL/GenBank/DDBJ whole genome shotgun (WGS) entry which is preliminary data.</text>
</comment>
<gene>
    <name evidence="1" type="ORF">FEZ48_08120</name>
</gene>
<accession>A0A5R9C2H9</accession>
<evidence type="ECO:0000313" key="2">
    <source>
        <dbReference type="Proteomes" id="UP000307201"/>
    </source>
</evidence>
<evidence type="ECO:0000313" key="1">
    <source>
        <dbReference type="EMBL" id="TLQ06959.1"/>
    </source>
</evidence>
<reference evidence="1 2" key="1">
    <citation type="submission" date="2019-05" db="EMBL/GenBank/DDBJ databases">
        <title>The metagenome of a microbial culture collection derived from dairy environment covers the genomic content of the human microbiome.</title>
        <authorList>
            <person name="Roder T."/>
            <person name="Wuthrich D."/>
            <person name="Sattari Z."/>
            <person name="Von Ah U."/>
            <person name="Bar C."/>
            <person name="Ronchi F."/>
            <person name="Macpherson A.J."/>
            <person name="Ganal-Vonarburg S.C."/>
            <person name="Bruggmann R."/>
            <person name="Vergeres G."/>
        </authorList>
    </citation>
    <scope>NUCLEOTIDE SEQUENCE [LARGE SCALE GENOMIC DNA]</scope>
    <source>
        <strain evidence="1 2">FAM 24235</strain>
    </source>
</reference>
<dbReference type="EMBL" id="VBTE01000022">
    <property type="protein sequence ID" value="TLQ06959.1"/>
    <property type="molecule type" value="Genomic_DNA"/>
</dbReference>
<dbReference type="AlphaFoldDB" id="A0A5R9C2H9"/>
<protein>
    <submittedName>
        <fullName evidence="1">PD-(D/E)XK motif protein</fullName>
    </submittedName>
</protein>